<keyword evidence="6 9" id="KW-1133">Transmembrane helix</keyword>
<sequence length="569" mass="60258">MMTSNDFIQMAFYFVVLIALAIPLGRYMAKVYQGEKTFMDRVMGPLERLIYRICGIDGEKEMNWWEYALSLLAFSVVGIVSLFLLLLVQGHLPLNPQGFGGLNWDLAWNTAVSFNTNTNWQAYAGESTMSYLSQMAGLTVHNFLSAAAGIAVLVALIRGLSRHQAKSIGNFWSDLTRSTLWILLPMSLVGALLLVSQGVIQNFSPYLTVHTLQGASQTLAMGPVASQEAIKMIGTNGGGFFNANSAHPFENPTPFTNFLEMLFLLIIPVALTFSFGKMLKDSKQGKVIFGAMLVLLLLMVGTTYSAEIAGNPLISHIGITGSSVMEGKEVRFGVVNSALFSTITTATGTGAVNTMLDSLTPLGGLPPMLQLMLGEVVFGGVGSGLYAMLLFVILTVFIIGLMVGRTPEYLGKKIQSFEMKMAILAVLIPSACILLGSALAVLVPAGTSAIANPGPHGLSEILYAFSSASANNGSAFAGLSVNTVFYNIILSLCMLIGRFGPIVLVLAIAGSMATKKITPAGAGTFETTGGLFSGLLAGVVLVVGALTFFPALALGPIVEHLLMLAGKAF</sequence>
<comment type="similarity">
    <text evidence="9">Belongs to the KdpA family.</text>
</comment>
<feature type="transmembrane region" description="Helical" evidence="9">
    <location>
        <begin position="422"/>
        <end position="443"/>
    </location>
</feature>
<reference evidence="11" key="1">
    <citation type="submission" date="2018-02" db="EMBL/GenBank/DDBJ databases">
        <authorList>
            <person name="Hausmann B."/>
        </authorList>
    </citation>
    <scope>NUCLEOTIDE SEQUENCE [LARGE SCALE GENOMIC DNA]</scope>
    <source>
        <strain evidence="11">Peat soil MAG SbF1</strain>
    </source>
</reference>
<evidence type="ECO:0000256" key="6">
    <source>
        <dbReference type="ARBA" id="ARBA00022989"/>
    </source>
</evidence>
<feature type="transmembrane region" description="Helical" evidence="9">
    <location>
        <begin position="12"/>
        <end position="29"/>
    </location>
</feature>
<feature type="transmembrane region" description="Helical" evidence="9">
    <location>
        <begin position="484"/>
        <end position="509"/>
    </location>
</feature>
<dbReference type="GO" id="GO:0030955">
    <property type="term" value="F:potassium ion binding"/>
    <property type="evidence" value="ECO:0007669"/>
    <property type="project" value="UniProtKB-UniRule"/>
</dbReference>
<dbReference type="GO" id="GO:0005886">
    <property type="term" value="C:plasma membrane"/>
    <property type="evidence" value="ECO:0007669"/>
    <property type="project" value="UniProtKB-SubCell"/>
</dbReference>
<dbReference type="Pfam" id="PF03814">
    <property type="entry name" value="KdpA"/>
    <property type="match status" value="1"/>
</dbReference>
<feature type="transmembrane region" description="Helical" evidence="9">
    <location>
        <begin position="67"/>
        <end position="88"/>
    </location>
</feature>
<dbReference type="HAMAP" id="MF_00275">
    <property type="entry name" value="KdpA"/>
    <property type="match status" value="1"/>
</dbReference>
<keyword evidence="1 9" id="KW-0813">Transport</keyword>
<evidence type="ECO:0000256" key="5">
    <source>
        <dbReference type="ARBA" id="ARBA00022958"/>
    </source>
</evidence>
<name>A0A2U3KTH1_9FIRM</name>
<evidence type="ECO:0000256" key="4">
    <source>
        <dbReference type="ARBA" id="ARBA00022692"/>
    </source>
</evidence>
<evidence type="ECO:0000256" key="2">
    <source>
        <dbReference type="ARBA" id="ARBA00022475"/>
    </source>
</evidence>
<organism evidence="10 11">
    <name type="scientific">Candidatus Desulfosporosinus infrequens</name>
    <dbReference type="NCBI Taxonomy" id="2043169"/>
    <lineage>
        <taxon>Bacteria</taxon>
        <taxon>Bacillati</taxon>
        <taxon>Bacillota</taxon>
        <taxon>Clostridia</taxon>
        <taxon>Eubacteriales</taxon>
        <taxon>Desulfitobacteriaceae</taxon>
        <taxon>Desulfosporosinus</taxon>
    </lineage>
</organism>
<evidence type="ECO:0000256" key="7">
    <source>
        <dbReference type="ARBA" id="ARBA00023065"/>
    </source>
</evidence>
<comment type="subunit">
    <text evidence="9">The system is composed of three essential subunits: KdpA, KdpB and KdpC.</text>
</comment>
<dbReference type="EMBL" id="OMOF01000189">
    <property type="protein sequence ID" value="SPF42965.1"/>
    <property type="molecule type" value="Genomic_DNA"/>
</dbReference>
<keyword evidence="2 9" id="KW-1003">Cell membrane</keyword>
<proteinExistence type="inferred from homology"/>
<evidence type="ECO:0000313" key="10">
    <source>
        <dbReference type="EMBL" id="SPF42965.1"/>
    </source>
</evidence>
<keyword evidence="4 9" id="KW-0812">Transmembrane</keyword>
<protein>
    <recommendedName>
        <fullName evidence="9">Potassium-transporting ATPase potassium-binding subunit</fullName>
    </recommendedName>
    <alternativeName>
        <fullName evidence="9">ATP phosphohydrolase [potassium-transporting] A chain</fullName>
    </alternativeName>
    <alternativeName>
        <fullName evidence="9">Potassium-binding and translocating subunit A</fullName>
    </alternativeName>
    <alternativeName>
        <fullName evidence="9">Potassium-translocating ATPase A chain</fullName>
    </alternativeName>
</protein>
<dbReference type="Proteomes" id="UP000238916">
    <property type="component" value="Unassembled WGS sequence"/>
</dbReference>
<comment type="subcellular location">
    <subcellularLocation>
        <location evidence="9">Cell membrane</location>
        <topology evidence="9">Multi-pass membrane protein</topology>
    </subcellularLocation>
</comment>
<dbReference type="NCBIfam" id="TIGR00680">
    <property type="entry name" value="kdpA"/>
    <property type="match status" value="1"/>
</dbReference>
<evidence type="ECO:0000256" key="3">
    <source>
        <dbReference type="ARBA" id="ARBA00022538"/>
    </source>
</evidence>
<evidence type="ECO:0000256" key="9">
    <source>
        <dbReference type="HAMAP-Rule" id="MF_00275"/>
    </source>
</evidence>
<dbReference type="GO" id="GO:0008556">
    <property type="term" value="F:P-type potassium transmembrane transporter activity"/>
    <property type="evidence" value="ECO:0007669"/>
    <property type="project" value="InterPro"/>
</dbReference>
<feature type="transmembrane region" description="Helical" evidence="9">
    <location>
        <begin position="376"/>
        <end position="401"/>
    </location>
</feature>
<feature type="transmembrane region" description="Helical" evidence="9">
    <location>
        <begin position="140"/>
        <end position="160"/>
    </location>
</feature>
<dbReference type="AlphaFoldDB" id="A0A2U3KTH1"/>
<keyword evidence="10" id="KW-0378">Hydrolase</keyword>
<keyword evidence="8 9" id="KW-0472">Membrane</keyword>
<feature type="transmembrane region" description="Helical" evidence="9">
    <location>
        <begin position="255"/>
        <end position="275"/>
    </location>
</feature>
<gene>
    <name evidence="9 10" type="primary">kdpA</name>
    <name evidence="10" type="ORF">SBF1_2690003</name>
</gene>
<accession>A0A2U3KTH1</accession>
<dbReference type="InterPro" id="IPR004623">
    <property type="entry name" value="KdpA"/>
</dbReference>
<dbReference type="PANTHER" id="PTHR30607:SF2">
    <property type="entry name" value="POTASSIUM-TRANSPORTING ATPASE POTASSIUM-BINDING SUBUNIT"/>
    <property type="match status" value="1"/>
</dbReference>
<dbReference type="PIRSF" id="PIRSF001294">
    <property type="entry name" value="K_ATPaseA"/>
    <property type="match status" value="1"/>
</dbReference>
<keyword evidence="7 9" id="KW-0406">Ion transport</keyword>
<feature type="transmembrane region" description="Helical" evidence="9">
    <location>
        <begin position="530"/>
        <end position="554"/>
    </location>
</feature>
<dbReference type="PANTHER" id="PTHR30607">
    <property type="entry name" value="POTASSIUM-TRANSPORTING ATPASE A CHAIN"/>
    <property type="match status" value="1"/>
</dbReference>
<keyword evidence="3 9" id="KW-0633">Potassium transport</keyword>
<feature type="transmembrane region" description="Helical" evidence="9">
    <location>
        <begin position="287"/>
        <end position="306"/>
    </location>
</feature>
<feature type="transmembrane region" description="Helical" evidence="9">
    <location>
        <begin position="180"/>
        <end position="200"/>
    </location>
</feature>
<comment type="function">
    <text evidence="9">Part of the high-affinity ATP-driven potassium transport (or Kdp) system, which catalyzes the hydrolysis of ATP coupled with the electrogenic transport of potassium into the cytoplasm. This subunit binds the extracellular potassium ions and delivers the ions to the membrane domain of KdpB through an intramembrane tunnel.</text>
</comment>
<keyword evidence="5 9" id="KW-0630">Potassium</keyword>
<dbReference type="GO" id="GO:0016787">
    <property type="term" value="F:hydrolase activity"/>
    <property type="evidence" value="ECO:0007669"/>
    <property type="project" value="UniProtKB-KW"/>
</dbReference>
<evidence type="ECO:0000313" key="11">
    <source>
        <dbReference type="Proteomes" id="UP000238916"/>
    </source>
</evidence>
<evidence type="ECO:0000256" key="8">
    <source>
        <dbReference type="ARBA" id="ARBA00023136"/>
    </source>
</evidence>
<evidence type="ECO:0000256" key="1">
    <source>
        <dbReference type="ARBA" id="ARBA00022448"/>
    </source>
</evidence>